<dbReference type="PANTHER" id="PTHR13316">
    <property type="entry name" value="ZINC FINGER, CCHC DOMAIN CONTAINING 8"/>
    <property type="match status" value="1"/>
</dbReference>
<sequence>MKVETENSGKEGGIRFRAYRSVLTCFDTNRDADDCNANEDGIGNKVESDIPPWRRYVGRVFLQFPSPIGEYTPEDEWGIYSRILSTTFSGFSDILIGSDVEVIDLSKSTTNESRSIDEMSFEIDLNPSRGLVGLDGEQGGDVLYDEPIREAVEVNQGRSNNQACWNCLSTGHTYLSCPHPKNHMMIRHSRDVFLYNRDYAMPEYVQPALDMYFSMKVTEEERLRRLELLDQFGLPTGELSEVLQDAICFIPPEDDIYGDIQEEDRYLIREKMEVKRRRKRWDWYDVMMRWGYPPGWIAAKDPIQETRRRIESLEIHEKAFEYNKEEDDDHQLEIYGGDLGTSPPDPSLDDEEASSENTSESSSSGSTSNDNDEDDMDDMDIDHEHNSDPVPIRLVNVKKLSIDGIQPPSPISHPIKEPSSSPRPPTPPYPPAPMDDRPPTPPFPPPPLPDIPLPPPPDDIPSPPPAPPAPPSPTSHPNPYLRQHYALQLQRKDFASPPTAPRNHNPHTYTPNQSRRLDNHSPHVGTQYQTPRSQPRSRTDAVPHTPRSPVSHSSLPSMPKAMRSFPPPRRWVKYHTDLFDSERLIPYFEGRPFPIGRY</sequence>
<dbReference type="GO" id="GO:0071013">
    <property type="term" value="C:catalytic step 2 spliceosome"/>
    <property type="evidence" value="ECO:0007669"/>
    <property type="project" value="TreeGrafter"/>
</dbReference>
<dbReference type="GeneID" id="91099688"/>
<dbReference type="GO" id="GO:0003723">
    <property type="term" value="F:RNA binding"/>
    <property type="evidence" value="ECO:0007669"/>
    <property type="project" value="TreeGrafter"/>
</dbReference>
<feature type="compositionally biased region" description="Pro residues" evidence="1">
    <location>
        <begin position="421"/>
        <end position="476"/>
    </location>
</feature>
<dbReference type="EMBL" id="CP144089">
    <property type="protein sequence ID" value="WWD02842.1"/>
    <property type="molecule type" value="Genomic_DNA"/>
</dbReference>
<feature type="compositionally biased region" description="Low complexity" evidence="1">
    <location>
        <begin position="355"/>
        <end position="369"/>
    </location>
</feature>
<evidence type="ECO:0000313" key="3">
    <source>
        <dbReference type="Proteomes" id="UP001358614"/>
    </source>
</evidence>
<feature type="region of interest" description="Disordered" evidence="1">
    <location>
        <begin position="403"/>
        <end position="566"/>
    </location>
</feature>
<dbReference type="Proteomes" id="UP001358614">
    <property type="component" value="Chromosome 1"/>
</dbReference>
<accession>A0AAX4KAR7</accession>
<feature type="region of interest" description="Disordered" evidence="1">
    <location>
        <begin position="321"/>
        <end position="390"/>
    </location>
</feature>
<dbReference type="InterPro" id="IPR052115">
    <property type="entry name" value="NEXT_complex_subunit_ZCCHC8"/>
</dbReference>
<feature type="compositionally biased region" description="Acidic residues" evidence="1">
    <location>
        <begin position="370"/>
        <end position="381"/>
    </location>
</feature>
<keyword evidence="3" id="KW-1185">Reference proteome</keyword>
<protein>
    <recommendedName>
        <fullName evidence="4">CCHC-type domain-containing protein</fullName>
    </recommendedName>
</protein>
<evidence type="ECO:0008006" key="4">
    <source>
        <dbReference type="Google" id="ProtNLM"/>
    </source>
</evidence>
<evidence type="ECO:0000313" key="2">
    <source>
        <dbReference type="EMBL" id="WWD02842.1"/>
    </source>
</evidence>
<dbReference type="AlphaFoldDB" id="A0AAX4KAR7"/>
<dbReference type="PANTHER" id="PTHR13316:SF0">
    <property type="entry name" value="ZINC FINGER CCHC DOMAIN-CONTAINING PROTEIN 8"/>
    <property type="match status" value="1"/>
</dbReference>
<organism evidence="2 3">
    <name type="scientific">Kwoniella europaea PYCC6329</name>
    <dbReference type="NCBI Taxonomy" id="1423913"/>
    <lineage>
        <taxon>Eukaryota</taxon>
        <taxon>Fungi</taxon>
        <taxon>Dikarya</taxon>
        <taxon>Basidiomycota</taxon>
        <taxon>Agaricomycotina</taxon>
        <taxon>Tremellomycetes</taxon>
        <taxon>Tremellales</taxon>
        <taxon>Cryptococcaceae</taxon>
        <taxon>Kwoniella</taxon>
    </lineage>
</organism>
<dbReference type="RefSeq" id="XP_066080809.1">
    <property type="nucleotide sequence ID" value="XM_066224712.1"/>
</dbReference>
<gene>
    <name evidence="2" type="ORF">V865_000884</name>
</gene>
<proteinExistence type="predicted"/>
<evidence type="ECO:0000256" key="1">
    <source>
        <dbReference type="SAM" id="MobiDB-lite"/>
    </source>
</evidence>
<name>A0AAX4KAR7_9TREE</name>
<reference evidence="2 3" key="1">
    <citation type="submission" date="2024-01" db="EMBL/GenBank/DDBJ databases">
        <title>Comparative genomics of Cryptococcus and Kwoniella reveals pathogenesis evolution and contrasting modes of karyotype evolution via chromosome fusion or intercentromeric recombination.</title>
        <authorList>
            <person name="Coelho M.A."/>
            <person name="David-Palma M."/>
            <person name="Shea T."/>
            <person name="Bowers K."/>
            <person name="McGinley-Smith S."/>
            <person name="Mohammad A.W."/>
            <person name="Gnirke A."/>
            <person name="Yurkov A.M."/>
            <person name="Nowrousian M."/>
            <person name="Sun S."/>
            <person name="Cuomo C.A."/>
            <person name="Heitman J."/>
        </authorList>
    </citation>
    <scope>NUCLEOTIDE SEQUENCE [LARGE SCALE GENOMIC DNA]</scope>
    <source>
        <strain evidence="2 3">PYCC6329</strain>
    </source>
</reference>
<dbReference type="KEGG" id="ker:91099688"/>
<feature type="compositionally biased region" description="Polar residues" evidence="1">
    <location>
        <begin position="524"/>
        <end position="536"/>
    </location>
</feature>